<dbReference type="InterPro" id="IPR058238">
    <property type="entry name" value="Lant_leader_dom"/>
</dbReference>
<dbReference type="NCBIfam" id="NF038153">
    <property type="entry name" value="lant_leader_L1a"/>
    <property type="match status" value="1"/>
</dbReference>
<proteinExistence type="predicted"/>
<protein>
    <recommendedName>
        <fullName evidence="3">Natural product</fullName>
    </recommendedName>
</protein>
<accession>A0A2P8CXC0</accession>
<evidence type="ECO:0000313" key="1">
    <source>
        <dbReference type="EMBL" id="PSK89600.1"/>
    </source>
</evidence>
<dbReference type="AlphaFoldDB" id="A0A2P8CXC0"/>
<organism evidence="1 2">
    <name type="scientific">Taibaiella chishuiensis</name>
    <dbReference type="NCBI Taxonomy" id="1434707"/>
    <lineage>
        <taxon>Bacteria</taxon>
        <taxon>Pseudomonadati</taxon>
        <taxon>Bacteroidota</taxon>
        <taxon>Chitinophagia</taxon>
        <taxon>Chitinophagales</taxon>
        <taxon>Chitinophagaceae</taxon>
        <taxon>Taibaiella</taxon>
    </lineage>
</organism>
<evidence type="ECO:0000313" key="2">
    <source>
        <dbReference type="Proteomes" id="UP000240572"/>
    </source>
</evidence>
<reference evidence="1 2" key="1">
    <citation type="submission" date="2018-03" db="EMBL/GenBank/DDBJ databases">
        <title>Genomic Encyclopedia of Type Strains, Phase III (KMG-III): the genomes of soil and plant-associated and newly described type strains.</title>
        <authorList>
            <person name="Whitman W."/>
        </authorList>
    </citation>
    <scope>NUCLEOTIDE SEQUENCE [LARGE SCALE GENOMIC DNA]</scope>
    <source>
        <strain evidence="1 2">CGMCC 1.12700</strain>
    </source>
</reference>
<evidence type="ECO:0008006" key="3">
    <source>
        <dbReference type="Google" id="ProtNLM"/>
    </source>
</evidence>
<sequence length="73" mass="7774">MKKKSLNSKLSVHKNTIALLSRDNLQEILGGDLVVKTLIVTCPGVSKPCGSEVDPYTCLSVNCPPTSRMIGCA</sequence>
<dbReference type="EMBL" id="PYGD01000011">
    <property type="protein sequence ID" value="PSK89600.1"/>
    <property type="molecule type" value="Genomic_DNA"/>
</dbReference>
<name>A0A2P8CXC0_9BACT</name>
<keyword evidence="2" id="KW-1185">Reference proteome</keyword>
<gene>
    <name evidence="1" type="ORF">B0I18_111158</name>
</gene>
<comment type="caution">
    <text evidence="1">The sequence shown here is derived from an EMBL/GenBank/DDBJ whole genome shotgun (WGS) entry which is preliminary data.</text>
</comment>
<dbReference type="Proteomes" id="UP000240572">
    <property type="component" value="Unassembled WGS sequence"/>
</dbReference>
<dbReference type="RefSeq" id="WP_146146834.1">
    <property type="nucleotide sequence ID" value="NZ_PYGD01000011.1"/>
</dbReference>